<sequence>MAFYIRADSVPELQGLTRWEQRVLLRGTFVKERMISTLVLAVVAFLTVPFGINPLLHHLVPGITNDSGVYMAVLVVWVFVLLGARDIVMMNLLRNKIAAHRAKAPVTVPVDASNE</sequence>
<dbReference type="RefSeq" id="WP_053938811.1">
    <property type="nucleotide sequence ID" value="NZ_LAQT01000026.1"/>
</dbReference>
<gene>
    <name evidence="2" type="ORF">WG78_15975</name>
</gene>
<dbReference type="OrthoDB" id="8592934at2"/>
<dbReference type="Proteomes" id="UP000037939">
    <property type="component" value="Unassembled WGS sequence"/>
</dbReference>
<accession>A0A0N0GMC2</accession>
<organism evidence="2 3">
    <name type="scientific">Amantichitinum ursilacus</name>
    <dbReference type="NCBI Taxonomy" id="857265"/>
    <lineage>
        <taxon>Bacteria</taxon>
        <taxon>Pseudomonadati</taxon>
        <taxon>Pseudomonadota</taxon>
        <taxon>Betaproteobacteria</taxon>
        <taxon>Neisseriales</taxon>
        <taxon>Chitinibacteraceae</taxon>
        <taxon>Amantichitinum</taxon>
    </lineage>
</organism>
<reference evidence="2 3" key="1">
    <citation type="submission" date="2015-07" db="EMBL/GenBank/DDBJ databases">
        <title>Draft genome sequence of the Amantichitinum ursilacus IGB-41, a new chitin-degrading bacterium.</title>
        <authorList>
            <person name="Kirstahler P."/>
            <person name="Guenther M."/>
            <person name="Grumaz C."/>
            <person name="Rupp S."/>
            <person name="Zibek S."/>
            <person name="Sohn K."/>
        </authorList>
    </citation>
    <scope>NUCLEOTIDE SEQUENCE [LARGE SCALE GENOMIC DNA]</scope>
    <source>
        <strain evidence="2 3">IGB-41</strain>
    </source>
</reference>
<dbReference type="STRING" id="857265.WG78_15975"/>
<evidence type="ECO:0000313" key="3">
    <source>
        <dbReference type="Proteomes" id="UP000037939"/>
    </source>
</evidence>
<feature type="transmembrane region" description="Helical" evidence="1">
    <location>
        <begin position="68"/>
        <end position="88"/>
    </location>
</feature>
<keyword evidence="3" id="KW-1185">Reference proteome</keyword>
<name>A0A0N0GMC2_9NEIS</name>
<feature type="transmembrane region" description="Helical" evidence="1">
    <location>
        <begin position="35"/>
        <end position="56"/>
    </location>
</feature>
<dbReference type="EMBL" id="LAQT01000026">
    <property type="protein sequence ID" value="KPC50809.1"/>
    <property type="molecule type" value="Genomic_DNA"/>
</dbReference>
<dbReference type="AlphaFoldDB" id="A0A0N0GMC2"/>
<evidence type="ECO:0000313" key="2">
    <source>
        <dbReference type="EMBL" id="KPC50809.1"/>
    </source>
</evidence>
<keyword evidence="1" id="KW-1133">Transmembrane helix</keyword>
<keyword evidence="1" id="KW-0472">Membrane</keyword>
<proteinExistence type="predicted"/>
<protein>
    <submittedName>
        <fullName evidence="2">Uncharacterized protein</fullName>
    </submittedName>
</protein>
<comment type="caution">
    <text evidence="2">The sequence shown here is derived from an EMBL/GenBank/DDBJ whole genome shotgun (WGS) entry which is preliminary data.</text>
</comment>
<keyword evidence="1" id="KW-0812">Transmembrane</keyword>
<evidence type="ECO:0000256" key="1">
    <source>
        <dbReference type="SAM" id="Phobius"/>
    </source>
</evidence>